<dbReference type="EMBL" id="JAFREP010000041">
    <property type="protein sequence ID" value="MBO1322709.1"/>
    <property type="molecule type" value="Genomic_DNA"/>
</dbReference>
<keyword evidence="8 12" id="KW-0798">TonB box</keyword>
<gene>
    <name evidence="16" type="ORF">J3U88_29830</name>
</gene>
<dbReference type="GO" id="GO:0009279">
    <property type="term" value="C:cell outer membrane"/>
    <property type="evidence" value="ECO:0007669"/>
    <property type="project" value="UniProtKB-SubCell"/>
</dbReference>
<keyword evidence="7" id="KW-0406">Ion transport</keyword>
<keyword evidence="13" id="KW-0732">Signal</keyword>
<evidence type="ECO:0000313" key="16">
    <source>
        <dbReference type="EMBL" id="MBO1322709.1"/>
    </source>
</evidence>
<feature type="domain" description="TonB-dependent receptor-like beta-barrel" evidence="14">
    <location>
        <begin position="260"/>
        <end position="659"/>
    </location>
</feature>
<keyword evidence="10 11" id="KW-0998">Cell outer membrane</keyword>
<dbReference type="InterPro" id="IPR012910">
    <property type="entry name" value="Plug_dom"/>
</dbReference>
<dbReference type="CDD" id="cd01347">
    <property type="entry name" value="ligand_gated_channel"/>
    <property type="match status" value="1"/>
</dbReference>
<dbReference type="Proteomes" id="UP000664417">
    <property type="component" value="Unassembled WGS sequence"/>
</dbReference>
<evidence type="ECO:0000256" key="1">
    <source>
        <dbReference type="ARBA" id="ARBA00004571"/>
    </source>
</evidence>
<evidence type="ECO:0000256" key="13">
    <source>
        <dbReference type="SAM" id="SignalP"/>
    </source>
</evidence>
<dbReference type="Pfam" id="PF07715">
    <property type="entry name" value="Plug"/>
    <property type="match status" value="1"/>
</dbReference>
<keyword evidence="16" id="KW-0675">Receptor</keyword>
<keyword evidence="4" id="KW-0410">Iron transport</keyword>
<feature type="signal peptide" evidence="13">
    <location>
        <begin position="1"/>
        <end position="21"/>
    </location>
</feature>
<dbReference type="InterPro" id="IPR036942">
    <property type="entry name" value="Beta-barrel_TonB_sf"/>
</dbReference>
<evidence type="ECO:0000256" key="4">
    <source>
        <dbReference type="ARBA" id="ARBA00022496"/>
    </source>
</evidence>
<protein>
    <submittedName>
        <fullName evidence="16">TonB-dependent receptor</fullName>
    </submittedName>
</protein>
<organism evidence="16 17">
    <name type="scientific">Acanthopleuribacter pedis</name>
    <dbReference type="NCBI Taxonomy" id="442870"/>
    <lineage>
        <taxon>Bacteria</taxon>
        <taxon>Pseudomonadati</taxon>
        <taxon>Acidobacteriota</taxon>
        <taxon>Holophagae</taxon>
        <taxon>Acanthopleuribacterales</taxon>
        <taxon>Acanthopleuribacteraceae</taxon>
        <taxon>Acanthopleuribacter</taxon>
    </lineage>
</organism>
<evidence type="ECO:0000313" key="17">
    <source>
        <dbReference type="Proteomes" id="UP000664417"/>
    </source>
</evidence>
<accession>A0A8J7U777</accession>
<dbReference type="GO" id="GO:0006826">
    <property type="term" value="P:iron ion transport"/>
    <property type="evidence" value="ECO:0007669"/>
    <property type="project" value="UniProtKB-KW"/>
</dbReference>
<keyword evidence="9 11" id="KW-0472">Membrane</keyword>
<name>A0A8J7U777_9BACT</name>
<dbReference type="InterPro" id="IPR039426">
    <property type="entry name" value="TonB-dep_rcpt-like"/>
</dbReference>
<evidence type="ECO:0000256" key="7">
    <source>
        <dbReference type="ARBA" id="ARBA00023065"/>
    </source>
</evidence>
<comment type="subcellular location">
    <subcellularLocation>
        <location evidence="1 11">Cell outer membrane</location>
        <topology evidence="1 11">Multi-pass membrane protein</topology>
    </subcellularLocation>
</comment>
<dbReference type="PANTHER" id="PTHR32552:SF81">
    <property type="entry name" value="TONB-DEPENDENT OUTER MEMBRANE RECEPTOR"/>
    <property type="match status" value="1"/>
</dbReference>
<keyword evidence="6" id="KW-0408">Iron</keyword>
<dbReference type="PANTHER" id="PTHR32552">
    <property type="entry name" value="FERRICHROME IRON RECEPTOR-RELATED"/>
    <property type="match status" value="1"/>
</dbReference>
<evidence type="ECO:0000256" key="8">
    <source>
        <dbReference type="ARBA" id="ARBA00023077"/>
    </source>
</evidence>
<comment type="similarity">
    <text evidence="11 12">Belongs to the TonB-dependent receptor family.</text>
</comment>
<sequence length="697" mass="77786">MNPRLWCGVFFFLAVPLLAQSEDSEQQEPLPEVSYSETVVTSRKREEVAQKVPITITTITETEVLENGIDEVRDFVAMTPNLSLIDAQNPGNHTLTMRGITKVRSGDQPVAVIIDGIYQASPNALTRDWFDVSQIEILRGPQGALYGRNSMAGVISITTNPPSSEPRFDLRLGLGNGGHRNLAAGVSGPLSDTVFYRISGSYLERDGLIDSDTLGQEVDRREDTSLSAKLYALLGDHAELSVNLHATDTEDGGPYYLSLADGLSDTEPGSPFPNLVPRADREIREGSVKLDLNSEAGKFTAIAAFNQLDEFFSADFDFTNVDILRADETLEFEAQTLELRFTSPDDTAFRWIAGAFYQSWERGVDTLIFLNLDPAVEGYEFNISQLEDNDNTSSAFYVQGDLRLQERWELSGALRYDRDEREQTNVANGVVRDEVFDAVQTKLSLAYFVNDQAMVFGSYADGFRSGGFNPPGVEAFPNGYGEETTRNLEFGFKLAGGDDRWLLNAALFYTDFEDQQVFVFDVPLGAAGILNIDESEITGLELDWRLKASEHFDLNVGFGYSDTEIKKLDTSSPFFDLIQGPVSGNKAPNTPETSANIGLRYHRDLGEHRKFVAKLDYEHTGELYWHIDNVDRRSEQNLLNARLSYGFGKWTVALFGKNLGDEQYFEEFFAREFTGAATDIGFPSQPRTYGIEARFRK</sequence>
<evidence type="ECO:0000256" key="9">
    <source>
        <dbReference type="ARBA" id="ARBA00023136"/>
    </source>
</evidence>
<dbReference type="PROSITE" id="PS52016">
    <property type="entry name" value="TONB_DEPENDENT_REC_3"/>
    <property type="match status" value="1"/>
</dbReference>
<dbReference type="Gene3D" id="2.40.170.20">
    <property type="entry name" value="TonB-dependent receptor, beta-barrel domain"/>
    <property type="match status" value="1"/>
</dbReference>
<comment type="caution">
    <text evidence="16">The sequence shown here is derived from an EMBL/GenBank/DDBJ whole genome shotgun (WGS) entry which is preliminary data.</text>
</comment>
<evidence type="ECO:0000259" key="14">
    <source>
        <dbReference type="Pfam" id="PF00593"/>
    </source>
</evidence>
<evidence type="ECO:0000256" key="10">
    <source>
        <dbReference type="ARBA" id="ARBA00023237"/>
    </source>
</evidence>
<evidence type="ECO:0000256" key="5">
    <source>
        <dbReference type="ARBA" id="ARBA00022692"/>
    </source>
</evidence>
<evidence type="ECO:0000256" key="2">
    <source>
        <dbReference type="ARBA" id="ARBA00022448"/>
    </source>
</evidence>
<dbReference type="AlphaFoldDB" id="A0A8J7U777"/>
<evidence type="ECO:0000256" key="3">
    <source>
        <dbReference type="ARBA" id="ARBA00022452"/>
    </source>
</evidence>
<proteinExistence type="inferred from homology"/>
<dbReference type="InterPro" id="IPR000531">
    <property type="entry name" value="Beta-barrel_TonB"/>
</dbReference>
<dbReference type="Pfam" id="PF00593">
    <property type="entry name" value="TonB_dep_Rec_b-barrel"/>
    <property type="match status" value="1"/>
</dbReference>
<feature type="chain" id="PRO_5035233862" evidence="13">
    <location>
        <begin position="22"/>
        <end position="697"/>
    </location>
</feature>
<evidence type="ECO:0000256" key="6">
    <source>
        <dbReference type="ARBA" id="ARBA00023004"/>
    </source>
</evidence>
<evidence type="ECO:0000259" key="15">
    <source>
        <dbReference type="Pfam" id="PF07715"/>
    </source>
</evidence>
<reference evidence="16" key="1">
    <citation type="submission" date="2021-03" db="EMBL/GenBank/DDBJ databases">
        <authorList>
            <person name="Wang G."/>
        </authorList>
    </citation>
    <scope>NUCLEOTIDE SEQUENCE</scope>
    <source>
        <strain evidence="16">KCTC 12899</strain>
    </source>
</reference>
<evidence type="ECO:0000256" key="11">
    <source>
        <dbReference type="PROSITE-ProRule" id="PRU01360"/>
    </source>
</evidence>
<evidence type="ECO:0000256" key="12">
    <source>
        <dbReference type="RuleBase" id="RU003357"/>
    </source>
</evidence>
<keyword evidence="3 11" id="KW-1134">Transmembrane beta strand</keyword>
<dbReference type="SUPFAM" id="SSF56935">
    <property type="entry name" value="Porins"/>
    <property type="match status" value="1"/>
</dbReference>
<keyword evidence="17" id="KW-1185">Reference proteome</keyword>
<keyword evidence="5 11" id="KW-0812">Transmembrane</keyword>
<keyword evidence="2 11" id="KW-0813">Transport</keyword>
<feature type="domain" description="TonB-dependent receptor plug" evidence="15">
    <location>
        <begin position="50"/>
        <end position="154"/>
    </location>
</feature>